<keyword evidence="3" id="KW-1185">Reference proteome</keyword>
<dbReference type="InterPro" id="IPR016735">
    <property type="entry name" value="Methan_mark_12"/>
</dbReference>
<dbReference type="EMBL" id="JAPTGB010000011">
    <property type="protein sequence ID" value="MCZ0860795.1"/>
    <property type="molecule type" value="Genomic_DNA"/>
</dbReference>
<evidence type="ECO:0000256" key="1">
    <source>
        <dbReference type="HAMAP-Rule" id="MF_01087"/>
    </source>
</evidence>
<dbReference type="RefSeq" id="WP_268924996.1">
    <property type="nucleotide sequence ID" value="NZ_JAPTGB010000011.1"/>
</dbReference>
<name>A0ABT4IGC8_9EURY</name>
<dbReference type="HAMAP" id="MF_01087">
    <property type="entry name" value="UPF0285"/>
    <property type="match status" value="1"/>
</dbReference>
<organism evidence="2 3">
    <name type="scientific">Methanocorpusculum petauri</name>
    <dbReference type="NCBI Taxonomy" id="3002863"/>
    <lineage>
        <taxon>Archaea</taxon>
        <taxon>Methanobacteriati</taxon>
        <taxon>Methanobacteriota</taxon>
        <taxon>Stenosarchaea group</taxon>
        <taxon>Methanomicrobia</taxon>
        <taxon>Methanomicrobiales</taxon>
        <taxon>Methanocorpusculaceae</taxon>
        <taxon>Methanocorpusculum</taxon>
    </lineage>
</organism>
<protein>
    <recommendedName>
        <fullName evidence="1">UPF0285 protein O0S10_06080</fullName>
    </recommendedName>
</protein>
<evidence type="ECO:0000313" key="3">
    <source>
        <dbReference type="Proteomes" id="UP001141422"/>
    </source>
</evidence>
<accession>A0ABT4IGC8</accession>
<comment type="similarity">
    <text evidence="1">Belongs to the UPF0285 family.</text>
</comment>
<dbReference type="NCBIfam" id="TIGR03281">
    <property type="entry name" value="methan_mark_12"/>
    <property type="match status" value="1"/>
</dbReference>
<evidence type="ECO:0000313" key="2">
    <source>
        <dbReference type="EMBL" id="MCZ0860795.1"/>
    </source>
</evidence>
<comment type="caution">
    <text evidence="2">The sequence shown here is derived from an EMBL/GenBank/DDBJ whole genome shotgun (WGS) entry which is preliminary data.</text>
</comment>
<reference evidence="2" key="1">
    <citation type="submission" date="2022-12" db="EMBL/GenBank/DDBJ databases">
        <title>Isolation and characterisation of novel Methanocorpusculum spp. from native Australian herbivores indicates the genus is ancestrally host-associated.</title>
        <authorList>
            <person name="Volmer J.G."/>
            <person name="Soo R.M."/>
            <person name="Evans P.N."/>
            <person name="Hoedt E.C."/>
            <person name="Astorga Alsina A.L."/>
            <person name="Woodcroft B.J."/>
            <person name="Tyson G.W."/>
            <person name="Hugenholtz P."/>
            <person name="Morrison M."/>
        </authorList>
    </citation>
    <scope>NUCLEOTIDE SEQUENCE</scope>
    <source>
        <strain evidence="2">MG</strain>
    </source>
</reference>
<sequence>MYIGIDHGTTSLRFAADNGKRFKMSREAAKEFNIDDLHKLGPVDEISGIALCYSMGDNFTQITPVDRLKNRGVITRDGAGEHIGGGTCVFDAVKDSGIPAVAIPGIHRSSDTDPRFKIYSHQTSPEKLGIAYLAAETLGDTFIVSDISSNTVSLLVAKGKVVGAFDACVFAPGTRHGALDVDAIRKVDAGACTANEAFTTAGVMYHLEEKYQMPTVAMWAAMECASLALLAPDASVALAGSLAPDLAEEISALLQKPVIVYDEWAASDGLARIARDVFSGAKQILGIPVSPALRR</sequence>
<dbReference type="Proteomes" id="UP001141422">
    <property type="component" value="Unassembled WGS sequence"/>
</dbReference>
<gene>
    <name evidence="2" type="ORF">O0S10_06080</name>
</gene>
<proteinExistence type="inferred from homology"/>